<evidence type="ECO:0000256" key="3">
    <source>
        <dbReference type="ARBA" id="ARBA00023163"/>
    </source>
</evidence>
<organism evidence="5 6">
    <name type="scientific">Kaustia mangrovi</name>
    <dbReference type="NCBI Taxonomy" id="2593653"/>
    <lineage>
        <taxon>Bacteria</taxon>
        <taxon>Pseudomonadati</taxon>
        <taxon>Pseudomonadota</taxon>
        <taxon>Alphaproteobacteria</taxon>
        <taxon>Hyphomicrobiales</taxon>
        <taxon>Parvibaculaceae</taxon>
        <taxon>Kaustia</taxon>
    </lineage>
</organism>
<dbReference type="InterPro" id="IPR036388">
    <property type="entry name" value="WH-like_DNA-bd_sf"/>
</dbReference>
<keyword evidence="6" id="KW-1185">Reference proteome</keyword>
<dbReference type="SMART" id="SM00345">
    <property type="entry name" value="HTH_GNTR"/>
    <property type="match status" value="1"/>
</dbReference>
<dbReference type="InterPro" id="IPR011711">
    <property type="entry name" value="GntR_C"/>
</dbReference>
<dbReference type="KEGG" id="kmn:HW532_16125"/>
<evidence type="ECO:0000313" key="6">
    <source>
        <dbReference type="Proteomes" id="UP000593594"/>
    </source>
</evidence>
<dbReference type="GO" id="GO:0003700">
    <property type="term" value="F:DNA-binding transcription factor activity"/>
    <property type="evidence" value="ECO:0007669"/>
    <property type="project" value="InterPro"/>
</dbReference>
<evidence type="ECO:0000256" key="1">
    <source>
        <dbReference type="ARBA" id="ARBA00023015"/>
    </source>
</evidence>
<dbReference type="PRINTS" id="PR00035">
    <property type="entry name" value="HTHGNTR"/>
</dbReference>
<dbReference type="SUPFAM" id="SSF48008">
    <property type="entry name" value="GntR ligand-binding domain-like"/>
    <property type="match status" value="1"/>
</dbReference>
<dbReference type="Gene3D" id="1.20.120.530">
    <property type="entry name" value="GntR ligand-binding domain-like"/>
    <property type="match status" value="1"/>
</dbReference>
<name>A0A7S8HCZ3_9HYPH</name>
<keyword evidence="3" id="KW-0804">Transcription</keyword>
<dbReference type="Proteomes" id="UP000593594">
    <property type="component" value="Chromosome"/>
</dbReference>
<keyword evidence="1" id="KW-0805">Transcription regulation</keyword>
<dbReference type="Pfam" id="PF00392">
    <property type="entry name" value="GntR"/>
    <property type="match status" value="1"/>
</dbReference>
<dbReference type="Gene3D" id="1.10.10.10">
    <property type="entry name" value="Winged helix-like DNA-binding domain superfamily/Winged helix DNA-binding domain"/>
    <property type="match status" value="1"/>
</dbReference>
<dbReference type="EMBL" id="CP058214">
    <property type="protein sequence ID" value="QPC44085.1"/>
    <property type="molecule type" value="Genomic_DNA"/>
</dbReference>
<dbReference type="SUPFAM" id="SSF46785">
    <property type="entry name" value="Winged helix' DNA-binding domain"/>
    <property type="match status" value="1"/>
</dbReference>
<dbReference type="InterPro" id="IPR000524">
    <property type="entry name" value="Tscrpt_reg_HTH_GntR"/>
</dbReference>
<dbReference type="PANTHER" id="PTHR43537">
    <property type="entry name" value="TRANSCRIPTIONAL REGULATOR, GNTR FAMILY"/>
    <property type="match status" value="1"/>
</dbReference>
<gene>
    <name evidence="5" type="ORF">HW532_16125</name>
</gene>
<keyword evidence="2" id="KW-0238">DNA-binding</keyword>
<dbReference type="CDD" id="cd07377">
    <property type="entry name" value="WHTH_GntR"/>
    <property type="match status" value="1"/>
</dbReference>
<evidence type="ECO:0000313" key="5">
    <source>
        <dbReference type="EMBL" id="QPC44085.1"/>
    </source>
</evidence>
<reference evidence="5 6" key="1">
    <citation type="submission" date="2020-06" db="EMBL/GenBank/DDBJ databases">
        <title>Genome sequence of 2 isolates from Red Sea Mangroves.</title>
        <authorList>
            <person name="Sefrji F."/>
            <person name="Michoud G."/>
            <person name="Merlino G."/>
            <person name="Daffonchio D."/>
        </authorList>
    </citation>
    <scope>NUCLEOTIDE SEQUENCE [LARGE SCALE GENOMIC DNA]</scope>
    <source>
        <strain evidence="5 6">R1DC25</strain>
    </source>
</reference>
<dbReference type="RefSeq" id="WP_213161448.1">
    <property type="nucleotide sequence ID" value="NZ_CP058214.1"/>
</dbReference>
<dbReference type="PROSITE" id="PS50949">
    <property type="entry name" value="HTH_GNTR"/>
    <property type="match status" value="1"/>
</dbReference>
<accession>A0A7S8HCZ3</accession>
<evidence type="ECO:0000259" key="4">
    <source>
        <dbReference type="PROSITE" id="PS50949"/>
    </source>
</evidence>
<dbReference type="Pfam" id="PF07729">
    <property type="entry name" value="FCD"/>
    <property type="match status" value="1"/>
</dbReference>
<evidence type="ECO:0000256" key="2">
    <source>
        <dbReference type="ARBA" id="ARBA00023125"/>
    </source>
</evidence>
<protein>
    <submittedName>
        <fullName evidence="5">GntR family transcriptional regulator</fullName>
    </submittedName>
</protein>
<dbReference type="GO" id="GO:0003677">
    <property type="term" value="F:DNA binding"/>
    <property type="evidence" value="ECO:0007669"/>
    <property type="project" value="UniProtKB-KW"/>
</dbReference>
<dbReference type="InterPro" id="IPR008920">
    <property type="entry name" value="TF_FadR/GntR_C"/>
</dbReference>
<sequence length="224" mass="24893">MSVEGKPQPSFVGESATSLSDRAYERLLDMIVQRELPADTVLQERPLAEFLKISRTPLRQALNRLESEGLLERSPGRALVVKKISPRELIEALHVRMLLEVEAISLAIGRIPAEAIDAVEADIRSLLERPNASGAEDWEVDSAFHGLIARASGNRVLAEMIEALRLRTHMFNVDRVPERFVIGHEEHLAMLDALRRGDEQAARSGMQSHIANVKASILQKLGEV</sequence>
<dbReference type="SMART" id="SM00895">
    <property type="entry name" value="FCD"/>
    <property type="match status" value="1"/>
</dbReference>
<dbReference type="InterPro" id="IPR036390">
    <property type="entry name" value="WH_DNA-bd_sf"/>
</dbReference>
<proteinExistence type="predicted"/>
<feature type="domain" description="HTH gntR-type" evidence="4">
    <location>
        <begin position="17"/>
        <end position="84"/>
    </location>
</feature>
<dbReference type="AlphaFoldDB" id="A0A7S8HCZ3"/>
<dbReference type="PANTHER" id="PTHR43537:SF24">
    <property type="entry name" value="GLUCONATE OPERON TRANSCRIPTIONAL REPRESSOR"/>
    <property type="match status" value="1"/>
</dbReference>